<sequence length="215" mass="24779">MNMTEARQWIQERNVLNVFMAHFDGLSTVLTPMFTIIAEYVPTDFNPKALNAMKKIKEAGGLPGRLIHSVAFLKNPNRRTPGQMIAHMTINKKDIEVAHKMLRDGLFLAGKWVTTYKDIKEPPRCFKCHSMEDDHFAVNCKVEKKACGFCGKDYRSSQCLNHEERWCMVCKAAGHGAGDRTCGYWTKKVNEWWCTDPEAAHKYFVTTRICLCRRR</sequence>
<comment type="caution">
    <text evidence="1">The sequence shown here is derived from an EMBL/GenBank/DDBJ whole genome shotgun (WGS) entry which is preliminary data.</text>
</comment>
<evidence type="ECO:0000313" key="2">
    <source>
        <dbReference type="Proteomes" id="UP000807025"/>
    </source>
</evidence>
<evidence type="ECO:0000313" key="1">
    <source>
        <dbReference type="EMBL" id="KAF9494570.1"/>
    </source>
</evidence>
<dbReference type="Proteomes" id="UP000807025">
    <property type="component" value="Unassembled WGS sequence"/>
</dbReference>
<accession>A0A9P5ZVD8</accession>
<dbReference type="EMBL" id="MU154571">
    <property type="protein sequence ID" value="KAF9494570.1"/>
    <property type="molecule type" value="Genomic_DNA"/>
</dbReference>
<proteinExistence type="predicted"/>
<gene>
    <name evidence="1" type="ORF">BDN71DRAFT_1393037</name>
</gene>
<name>A0A9P5ZVD8_PLEER</name>
<organism evidence="1 2">
    <name type="scientific">Pleurotus eryngii</name>
    <name type="common">Boletus of the steppes</name>
    <dbReference type="NCBI Taxonomy" id="5323"/>
    <lineage>
        <taxon>Eukaryota</taxon>
        <taxon>Fungi</taxon>
        <taxon>Dikarya</taxon>
        <taxon>Basidiomycota</taxon>
        <taxon>Agaricomycotina</taxon>
        <taxon>Agaricomycetes</taxon>
        <taxon>Agaricomycetidae</taxon>
        <taxon>Agaricales</taxon>
        <taxon>Pleurotineae</taxon>
        <taxon>Pleurotaceae</taxon>
        <taxon>Pleurotus</taxon>
    </lineage>
</organism>
<protein>
    <submittedName>
        <fullName evidence="1">Uncharacterized protein</fullName>
    </submittedName>
</protein>
<reference evidence="1" key="1">
    <citation type="submission" date="2020-11" db="EMBL/GenBank/DDBJ databases">
        <authorList>
            <consortium name="DOE Joint Genome Institute"/>
            <person name="Ahrendt S."/>
            <person name="Riley R."/>
            <person name="Andreopoulos W."/>
            <person name="Labutti K."/>
            <person name="Pangilinan J."/>
            <person name="Ruiz-Duenas F.J."/>
            <person name="Barrasa J.M."/>
            <person name="Sanchez-Garcia M."/>
            <person name="Camarero S."/>
            <person name="Miyauchi S."/>
            <person name="Serrano A."/>
            <person name="Linde D."/>
            <person name="Babiker R."/>
            <person name="Drula E."/>
            <person name="Ayuso-Fernandez I."/>
            <person name="Pacheco R."/>
            <person name="Padilla G."/>
            <person name="Ferreira P."/>
            <person name="Barriuso J."/>
            <person name="Kellner H."/>
            <person name="Castanera R."/>
            <person name="Alfaro M."/>
            <person name="Ramirez L."/>
            <person name="Pisabarro A.G."/>
            <person name="Kuo A."/>
            <person name="Tritt A."/>
            <person name="Lipzen A."/>
            <person name="He G."/>
            <person name="Yan M."/>
            <person name="Ng V."/>
            <person name="Cullen D."/>
            <person name="Martin F."/>
            <person name="Rosso M.-N."/>
            <person name="Henrissat B."/>
            <person name="Hibbett D."/>
            <person name="Martinez A.T."/>
            <person name="Grigoriev I.V."/>
        </authorList>
    </citation>
    <scope>NUCLEOTIDE SEQUENCE</scope>
    <source>
        <strain evidence="1">ATCC 90797</strain>
    </source>
</reference>
<keyword evidence="2" id="KW-1185">Reference proteome</keyword>
<dbReference type="OrthoDB" id="4230923at2759"/>
<dbReference type="AlphaFoldDB" id="A0A9P5ZVD8"/>